<dbReference type="AlphaFoldDB" id="A0A4Q0SG90"/>
<evidence type="ECO:0000313" key="1">
    <source>
        <dbReference type="EMBL" id="RXH36642.1"/>
    </source>
</evidence>
<dbReference type="RefSeq" id="WP_128917228.1">
    <property type="nucleotide sequence ID" value="NZ_LBJQ01000010.1"/>
</dbReference>
<gene>
    <name evidence="1" type="ORF">XH99_06655</name>
</gene>
<proteinExistence type="predicted"/>
<comment type="caution">
    <text evidence="1">The sequence shown here is derived from an EMBL/GenBank/DDBJ whole genome shotgun (WGS) entry which is preliminary data.</text>
</comment>
<keyword evidence="2" id="KW-1185">Reference proteome</keyword>
<organism evidence="1 2">
    <name type="scientific">Bradyrhizobium nanningense</name>
    <dbReference type="NCBI Taxonomy" id="1325118"/>
    <lineage>
        <taxon>Bacteria</taxon>
        <taxon>Pseudomonadati</taxon>
        <taxon>Pseudomonadota</taxon>
        <taxon>Alphaproteobacteria</taxon>
        <taxon>Hyphomicrobiales</taxon>
        <taxon>Nitrobacteraceae</taxon>
        <taxon>Bradyrhizobium</taxon>
    </lineage>
</organism>
<reference evidence="1 2" key="1">
    <citation type="submission" date="2015-04" db="EMBL/GenBank/DDBJ databases">
        <title>Comparative genomics of rhizobia nodulating Arachis hypogaea in China.</title>
        <authorList>
            <person name="Li Y."/>
        </authorList>
    </citation>
    <scope>NUCLEOTIDE SEQUENCE [LARGE SCALE GENOMIC DNA]</scope>
    <source>
        <strain evidence="1 2">CCBAU 51757</strain>
    </source>
</reference>
<dbReference type="EMBL" id="LBJQ01000010">
    <property type="protein sequence ID" value="RXH36642.1"/>
    <property type="molecule type" value="Genomic_DNA"/>
</dbReference>
<dbReference type="Proteomes" id="UP000289546">
    <property type="component" value="Unassembled WGS sequence"/>
</dbReference>
<protein>
    <submittedName>
        <fullName evidence="1">Uncharacterized protein</fullName>
    </submittedName>
</protein>
<evidence type="ECO:0000313" key="2">
    <source>
        <dbReference type="Proteomes" id="UP000289546"/>
    </source>
</evidence>
<sequence length="106" mass="11214">MSAGTYRVPPPVVTKKIVSANVETDDGETWLSLAFEEGGGDVIALKSADRDMQADGQRELEQLCASAGLNELDDASELIGCHVHLRSGRYVLPPQNDDGAMEAAAA</sequence>
<accession>A0A4Q0SG90</accession>
<name>A0A4Q0SG90_9BRAD</name>